<dbReference type="AlphaFoldDB" id="A0A7W8BJE6"/>
<dbReference type="PANTHER" id="PTHR31299:SF0">
    <property type="entry name" value="ESTERASE, PUTATIVE (AFU_ORTHOLOGUE AFUA_1G05850)-RELATED"/>
    <property type="match status" value="1"/>
</dbReference>
<dbReference type="Pfam" id="PF05139">
    <property type="entry name" value="Erythro_esteras"/>
    <property type="match status" value="1"/>
</dbReference>
<proteinExistence type="predicted"/>
<name>A0A7W8BJE6_9ACTN</name>
<protein>
    <submittedName>
        <fullName evidence="1">Erythromycin esterase</fullName>
        <ecNumber evidence="1">3.1.1.-</ecNumber>
    </submittedName>
</protein>
<dbReference type="SUPFAM" id="SSF159501">
    <property type="entry name" value="EreA/ChaN-like"/>
    <property type="match status" value="1"/>
</dbReference>
<dbReference type="InterPro" id="IPR052036">
    <property type="entry name" value="Hydrolase/PRTase-associated"/>
</dbReference>
<dbReference type="GO" id="GO:0046677">
    <property type="term" value="P:response to antibiotic"/>
    <property type="evidence" value="ECO:0007669"/>
    <property type="project" value="InterPro"/>
</dbReference>
<comment type="caution">
    <text evidence="1">The sequence shown here is derived from an EMBL/GenBank/DDBJ whole genome shotgun (WGS) entry which is preliminary data.</text>
</comment>
<dbReference type="InterPro" id="IPR007815">
    <property type="entry name" value="Emycin_Estase"/>
</dbReference>
<keyword evidence="2" id="KW-1185">Reference proteome</keyword>
<dbReference type="Gene3D" id="3.40.1660.10">
    <property type="entry name" value="EreA-like (biosynthetic domain)"/>
    <property type="match status" value="1"/>
</dbReference>
<sequence length="422" mass="45869">MPDDIGPWLSANAVPLTTLSADGPLDELQPLRGPLDGVRILGMGESTHGTREFFRLKHRLLRFLVLEMGCTALAMEASESAARAVDAYVHGGPGDAARLLDRLGFWTWRTEEILDMVEWMREHNRTAPVTEQVSFVGVDPQRCADSVAVLREFLGKVAPERDGTDLLDVLAEARPGSRPDPGQQLRFAAEDLAVFLDSHREEFARRTTADAADEAVWHAGALARAADLVTRPLRAENAEESALAVRDRHMAEAVTSLVATTGGRIAVWGHNGHVATGTYANGVPSLGSRLRQRHGDAYYALGLLFGKGAFRARRGDDLEGDAVAHRVGRGGRTVESRFAAAVRGDYLVDFRAADPGSAAGRWLRAPHHQRSFGSNVPRLTYRFHVAPLVPAQEYDGIAFVARSTCSRPLPPLRGSDRGPRAA</sequence>
<accession>A0A7W8BJE6</accession>
<dbReference type="EMBL" id="JACHJE010000002">
    <property type="protein sequence ID" value="MBB5124461.1"/>
    <property type="molecule type" value="Genomic_DNA"/>
</dbReference>
<evidence type="ECO:0000313" key="1">
    <source>
        <dbReference type="EMBL" id="MBB5124461.1"/>
    </source>
</evidence>
<organism evidence="1 2">
    <name type="scientific">Streptomyces griseoloalbus</name>
    <dbReference type="NCBI Taxonomy" id="67303"/>
    <lineage>
        <taxon>Bacteria</taxon>
        <taxon>Bacillati</taxon>
        <taxon>Actinomycetota</taxon>
        <taxon>Actinomycetes</taxon>
        <taxon>Kitasatosporales</taxon>
        <taxon>Streptomycetaceae</taxon>
        <taxon>Streptomyces</taxon>
    </lineage>
</organism>
<dbReference type="Proteomes" id="UP000568022">
    <property type="component" value="Unassembled WGS sequence"/>
</dbReference>
<dbReference type="Gene3D" id="1.20.1440.30">
    <property type="entry name" value="Biosynthetic Protein domain"/>
    <property type="match status" value="1"/>
</dbReference>
<reference evidence="1 2" key="1">
    <citation type="submission" date="2020-08" db="EMBL/GenBank/DDBJ databases">
        <title>Genomic Encyclopedia of Type Strains, Phase III (KMG-III): the genomes of soil and plant-associated and newly described type strains.</title>
        <authorList>
            <person name="Whitman W."/>
        </authorList>
    </citation>
    <scope>NUCLEOTIDE SEQUENCE [LARGE SCALE GENOMIC DNA]</scope>
    <source>
        <strain evidence="1 2">CECT 3226</strain>
    </source>
</reference>
<dbReference type="PANTHER" id="PTHR31299">
    <property type="entry name" value="ESTERASE, PUTATIVE (AFU_ORTHOLOGUE AFUA_1G05850)-RELATED"/>
    <property type="match status" value="1"/>
</dbReference>
<dbReference type="EC" id="3.1.1.-" evidence="1"/>
<dbReference type="CDD" id="cd14728">
    <property type="entry name" value="Ere-like"/>
    <property type="match status" value="1"/>
</dbReference>
<keyword evidence="1" id="KW-0378">Hydrolase</keyword>
<evidence type="ECO:0000313" key="2">
    <source>
        <dbReference type="Proteomes" id="UP000568022"/>
    </source>
</evidence>
<gene>
    <name evidence="1" type="ORF">FHS32_001189</name>
</gene>
<dbReference type="GO" id="GO:0016787">
    <property type="term" value="F:hydrolase activity"/>
    <property type="evidence" value="ECO:0007669"/>
    <property type="project" value="UniProtKB-KW"/>
</dbReference>
<dbReference type="Gene3D" id="3.30.1870.10">
    <property type="entry name" value="EreA-like, domain 2"/>
    <property type="match status" value="1"/>
</dbReference>